<proteinExistence type="predicted"/>
<feature type="signal peptide" evidence="1">
    <location>
        <begin position="1"/>
        <end position="23"/>
    </location>
</feature>
<reference evidence="2" key="1">
    <citation type="submission" date="2021-06" db="EMBL/GenBank/DDBJ databases">
        <title>Elioraea tepida, sp. nov., a moderately thermophilic aerobic anoxygenic phototrophic bacterium isolated from an alkaline siliceous hot spring mat community in Yellowstone National Park, WY, USA.</title>
        <authorList>
            <person name="Saini M.K."/>
            <person name="Yoshida S."/>
            <person name="Sebastian A."/>
            <person name="Hirose S."/>
            <person name="Hara E."/>
            <person name="Tamaki H."/>
            <person name="Soulier N.T."/>
            <person name="Albert I."/>
            <person name="Hanada S."/>
            <person name="Bryant D.A."/>
            <person name="Tank M."/>
        </authorList>
    </citation>
    <scope>NUCLEOTIDE SEQUENCE</scope>
    <source>
        <strain evidence="2">MS-P2</strain>
    </source>
</reference>
<protein>
    <submittedName>
        <fullName evidence="2">Esterase family protein</fullName>
    </submittedName>
</protein>
<accession>A0A975U1A9</accession>
<gene>
    <name evidence="2" type="ORF">KO353_12405</name>
</gene>
<evidence type="ECO:0000256" key="1">
    <source>
        <dbReference type="SAM" id="SignalP"/>
    </source>
</evidence>
<dbReference type="KEGG" id="elio:KO353_12405"/>
<dbReference type="Proteomes" id="UP000694001">
    <property type="component" value="Chromosome"/>
</dbReference>
<dbReference type="AlphaFoldDB" id="A0A975U1A9"/>
<dbReference type="InterPro" id="IPR000801">
    <property type="entry name" value="Esterase-like"/>
</dbReference>
<dbReference type="GO" id="GO:0016747">
    <property type="term" value="F:acyltransferase activity, transferring groups other than amino-acyl groups"/>
    <property type="evidence" value="ECO:0007669"/>
    <property type="project" value="TreeGrafter"/>
</dbReference>
<dbReference type="RefSeq" id="WP_218285032.1">
    <property type="nucleotide sequence ID" value="NZ_CP076448.1"/>
</dbReference>
<dbReference type="PANTHER" id="PTHR48098">
    <property type="entry name" value="ENTEROCHELIN ESTERASE-RELATED"/>
    <property type="match status" value="1"/>
</dbReference>
<evidence type="ECO:0000313" key="2">
    <source>
        <dbReference type="EMBL" id="QXM24072.1"/>
    </source>
</evidence>
<feature type="chain" id="PRO_5036872604" evidence="1">
    <location>
        <begin position="24"/>
        <end position="296"/>
    </location>
</feature>
<name>A0A975U1A9_9PROT</name>
<keyword evidence="1" id="KW-0732">Signal</keyword>
<dbReference type="InterPro" id="IPR050583">
    <property type="entry name" value="Mycobacterial_A85_antigen"/>
</dbReference>
<keyword evidence="3" id="KW-1185">Reference proteome</keyword>
<dbReference type="Pfam" id="PF00756">
    <property type="entry name" value="Esterase"/>
    <property type="match status" value="1"/>
</dbReference>
<sequence length="296" mass="31978">MFRRSLLGSAIAGAALLVGRAGAAAEWRVLPDRVATAREGRALPYNVFLPTGYDPAKGPYPLLVLLHGANADEQFWAGQIRLWRAIEAGQRAGRLPKLIAVMPGSRNSWWLDRPGQPAESAVVEDLLADVAAKYPVMEERDGRAIAGYSAGAYGALRIALRHPHLFGAAALWAPAIYADLPPPVSAARRAPAFAGPDGSFDPAAWKAEAWPSLLPAYLAQPLRVPIFIAAGDDDRLDTAFEGAFLAKTLAPHQEDLIEFRVVDGGHTMRVWEETVDEALAFLFAHLARLQLAKAHD</sequence>
<dbReference type="EMBL" id="CP076448">
    <property type="protein sequence ID" value="QXM24072.1"/>
    <property type="molecule type" value="Genomic_DNA"/>
</dbReference>
<evidence type="ECO:0000313" key="3">
    <source>
        <dbReference type="Proteomes" id="UP000694001"/>
    </source>
</evidence>
<organism evidence="2 3">
    <name type="scientific">Elioraea tepida</name>
    <dbReference type="NCBI Taxonomy" id="2843330"/>
    <lineage>
        <taxon>Bacteria</taxon>
        <taxon>Pseudomonadati</taxon>
        <taxon>Pseudomonadota</taxon>
        <taxon>Alphaproteobacteria</taxon>
        <taxon>Acetobacterales</taxon>
        <taxon>Elioraeaceae</taxon>
        <taxon>Elioraea</taxon>
    </lineage>
</organism>
<dbReference type="PANTHER" id="PTHR48098:SF1">
    <property type="entry name" value="DIACYLGLYCEROL ACYLTRANSFERASE_MYCOLYLTRANSFERASE AG85A"/>
    <property type="match status" value="1"/>
</dbReference>